<evidence type="ECO:0000313" key="5">
    <source>
        <dbReference type="EMBL" id="PMD57220.1"/>
    </source>
</evidence>
<dbReference type="SUPFAM" id="SSF52540">
    <property type="entry name" value="P-loop containing nucleoside triphosphate hydrolases"/>
    <property type="match status" value="1"/>
</dbReference>
<dbReference type="Pfam" id="PF24883">
    <property type="entry name" value="NPHP3_N"/>
    <property type="match status" value="1"/>
</dbReference>
<accession>A0A2J6T2H7</accession>
<evidence type="ECO:0000256" key="1">
    <source>
        <dbReference type="ARBA" id="ARBA00022737"/>
    </source>
</evidence>
<keyword evidence="2" id="KW-1133">Transmembrane helix</keyword>
<feature type="domain" description="Nephrocystin 3-like N-terminal" evidence="3">
    <location>
        <begin position="256"/>
        <end position="415"/>
    </location>
</feature>
<sequence>MDPITALGIAASAAQFIQFSSSLISGTIEIYQSATGATVSHVEIGSLVERTKFLIGCLDTAPADNAPRLGRKSPFDRQLRVIVITCRDAASQLASILDDLKRKGRHRLTESLLVAAKSMRKEKVVQQLHRKLLGLQSELSCCLISIVHDEQSGGLAELEGLSARIKEMNINQESTIMDLRDKLLNSLSRQTQITIEAQNLLRELVEEVRTTRSQLSVLESLRYANMGARESEVKLAHRQTFEWMLQSELGGRLPETGFDDWLRDSGGVYWITGKPGCGKSTLMKLLCHHPIVKQSLTHWAGGQRLLFSTYFFWSSGEEFQKTQEGLLRTLLSQIFTECPQLMPQACGDRWGQSYHWMKDELLDVFWKLSQESSFDSKFCFFIDGLDEFEGDHDDLARLFGRLGSVTNIKVCLSSREWPVFDYHFGATGDEEKPFKCRKLRLHTYTENDMMRLVRGKLCEDDRYQRFLRNLPRNESIKQQDFFNEIILRAQGVFLWVAFVCRELLKGIMNQDTLQVLMSRLDALPVDLEICYMRVINRIDRVYQSLSARVLQVLCVTTEDLKMSAFEYLEDDDFGNRGTSLRGRKSNMSVVAQIKASIGDLVQVDSVSGHVSFIHATVKEFISTSQAQSILRSRGGQNFDPHKYLCRWNLYELLRNAKDSSSQKRLDRLTYHARIYEEHTGKTDEYALDEVATSLANSAALQKPKPHDLLSNSLKPNEPRIMWMPEWSDEHSFLRFAVHRGLCVYVALKLDQQPNLIYGCGSHLPLLDYATWAGFYDGEIAPARPAAVERMVRLLLDRGASPNEFYKGRTPFLALLTWLAEYTEPAYRISDTASHIRKNTIHPRLDDSVRILELFVYHKAYVFDQWWIEADKIVHPVLLDVFHYQKVRILGHPSIIRKLRGASDRQVRGLEALISRKGAHSLASRALRQVRSIVWACKTIVGLPLYVLWADGAKLVGLAFAAVAVCCAGLSIYLVYRDKVPRPSRIKSIQVQQNQMRLVTLFTVECARLVSETAFFCVAQLTDLKNGLKMLGFRSCCAIMVLVLRFCFPLVLSAEGFAMNFVFIFCGWIGFAVIVAINLEREKDNVAQKT</sequence>
<protein>
    <submittedName>
        <fullName evidence="5">Uncharacterized protein</fullName>
    </submittedName>
</protein>
<dbReference type="Pfam" id="PF25053">
    <property type="entry name" value="DUF7791"/>
    <property type="match status" value="1"/>
</dbReference>
<feature type="transmembrane region" description="Helical" evidence="2">
    <location>
        <begin position="954"/>
        <end position="975"/>
    </location>
</feature>
<dbReference type="Gene3D" id="3.40.50.300">
    <property type="entry name" value="P-loop containing nucleotide triphosphate hydrolases"/>
    <property type="match status" value="1"/>
</dbReference>
<dbReference type="InterPro" id="IPR056693">
    <property type="entry name" value="DUF7791"/>
</dbReference>
<dbReference type="STRING" id="1095630.A0A2J6T2H7"/>
<dbReference type="OrthoDB" id="443402at2759"/>
<dbReference type="AlphaFoldDB" id="A0A2J6T2H7"/>
<keyword evidence="6" id="KW-1185">Reference proteome</keyword>
<dbReference type="RefSeq" id="XP_024734124.1">
    <property type="nucleotide sequence ID" value="XM_024887094.1"/>
</dbReference>
<proteinExistence type="predicted"/>
<dbReference type="InParanoid" id="A0A2J6T2H7"/>
<dbReference type="PANTHER" id="PTHR10039">
    <property type="entry name" value="AMELOGENIN"/>
    <property type="match status" value="1"/>
</dbReference>
<feature type="domain" description="DUF7791" evidence="4">
    <location>
        <begin position="605"/>
        <end position="653"/>
    </location>
</feature>
<evidence type="ECO:0000259" key="4">
    <source>
        <dbReference type="Pfam" id="PF25053"/>
    </source>
</evidence>
<dbReference type="PANTHER" id="PTHR10039:SF5">
    <property type="entry name" value="NACHT DOMAIN-CONTAINING PROTEIN"/>
    <property type="match status" value="1"/>
</dbReference>
<dbReference type="GeneID" id="36595170"/>
<dbReference type="InterPro" id="IPR056884">
    <property type="entry name" value="NPHP3-like_N"/>
</dbReference>
<feature type="transmembrane region" description="Helical" evidence="2">
    <location>
        <begin position="1030"/>
        <end position="1050"/>
    </location>
</feature>
<name>A0A2J6T2H7_9HELO</name>
<dbReference type="Proteomes" id="UP000235371">
    <property type="component" value="Unassembled WGS sequence"/>
</dbReference>
<dbReference type="CDD" id="cd00267">
    <property type="entry name" value="ABC_ATPase"/>
    <property type="match status" value="1"/>
</dbReference>
<organism evidence="5 6">
    <name type="scientific">Hyaloscypha bicolor E</name>
    <dbReference type="NCBI Taxonomy" id="1095630"/>
    <lineage>
        <taxon>Eukaryota</taxon>
        <taxon>Fungi</taxon>
        <taxon>Dikarya</taxon>
        <taxon>Ascomycota</taxon>
        <taxon>Pezizomycotina</taxon>
        <taxon>Leotiomycetes</taxon>
        <taxon>Helotiales</taxon>
        <taxon>Hyaloscyphaceae</taxon>
        <taxon>Hyaloscypha</taxon>
        <taxon>Hyaloscypha bicolor</taxon>
    </lineage>
</organism>
<feature type="transmembrane region" description="Helical" evidence="2">
    <location>
        <begin position="1056"/>
        <end position="1078"/>
    </location>
</feature>
<reference evidence="5 6" key="1">
    <citation type="submission" date="2016-04" db="EMBL/GenBank/DDBJ databases">
        <title>A degradative enzymes factory behind the ericoid mycorrhizal symbiosis.</title>
        <authorList>
            <consortium name="DOE Joint Genome Institute"/>
            <person name="Martino E."/>
            <person name="Morin E."/>
            <person name="Grelet G."/>
            <person name="Kuo A."/>
            <person name="Kohler A."/>
            <person name="Daghino S."/>
            <person name="Barry K."/>
            <person name="Choi C."/>
            <person name="Cichocki N."/>
            <person name="Clum A."/>
            <person name="Copeland A."/>
            <person name="Hainaut M."/>
            <person name="Haridas S."/>
            <person name="Labutti K."/>
            <person name="Lindquist E."/>
            <person name="Lipzen A."/>
            <person name="Khouja H.-R."/>
            <person name="Murat C."/>
            <person name="Ohm R."/>
            <person name="Olson A."/>
            <person name="Spatafora J."/>
            <person name="Veneault-Fourrey C."/>
            <person name="Henrissat B."/>
            <person name="Grigoriev I."/>
            <person name="Martin F."/>
            <person name="Perotto S."/>
        </authorList>
    </citation>
    <scope>NUCLEOTIDE SEQUENCE [LARGE SCALE GENOMIC DNA]</scope>
    <source>
        <strain evidence="5 6">E</strain>
    </source>
</reference>
<evidence type="ECO:0000313" key="6">
    <source>
        <dbReference type="Proteomes" id="UP000235371"/>
    </source>
</evidence>
<evidence type="ECO:0000256" key="2">
    <source>
        <dbReference type="SAM" id="Phobius"/>
    </source>
</evidence>
<evidence type="ECO:0000259" key="3">
    <source>
        <dbReference type="Pfam" id="PF24883"/>
    </source>
</evidence>
<dbReference type="InterPro" id="IPR027417">
    <property type="entry name" value="P-loop_NTPase"/>
</dbReference>
<keyword evidence="2" id="KW-0812">Transmembrane</keyword>
<keyword evidence="1" id="KW-0677">Repeat</keyword>
<gene>
    <name evidence="5" type="ORF">K444DRAFT_665634</name>
</gene>
<keyword evidence="2" id="KW-0472">Membrane</keyword>
<dbReference type="EMBL" id="KZ613847">
    <property type="protein sequence ID" value="PMD57220.1"/>
    <property type="molecule type" value="Genomic_DNA"/>
</dbReference>